<evidence type="ECO:0000313" key="12">
    <source>
        <dbReference type="Proteomes" id="UP000034112"/>
    </source>
</evidence>
<dbReference type="Gene3D" id="1.20.1250.20">
    <property type="entry name" value="MFS general substrate transporter like domains"/>
    <property type="match status" value="1"/>
</dbReference>
<accession>A0A0F9X851</accession>
<feature type="transmembrane region" description="Helical" evidence="9">
    <location>
        <begin position="314"/>
        <end position="334"/>
    </location>
</feature>
<evidence type="ECO:0000256" key="2">
    <source>
        <dbReference type="ARBA" id="ARBA00004236"/>
    </source>
</evidence>
<dbReference type="AlphaFoldDB" id="A0A0F9X851"/>
<evidence type="ECO:0000256" key="6">
    <source>
        <dbReference type="ARBA" id="ARBA00022989"/>
    </source>
</evidence>
<evidence type="ECO:0000259" key="10">
    <source>
        <dbReference type="PROSITE" id="PS50850"/>
    </source>
</evidence>
<keyword evidence="4" id="KW-1003">Cell membrane</keyword>
<protein>
    <submittedName>
        <fullName evidence="11">Major facilitator superfamily transporter</fullName>
    </submittedName>
</protein>
<keyword evidence="5 9" id="KW-0812">Transmembrane</keyword>
<sequence length="520" mass="58037">MADITHDTASETMSVSEDPNLLERGQSNLPVNREKDEHEQGSQDQQSPYPNEQWDWETDPDNPYNWPATRKAWQIAIVSSMAFTASFGTSVMTAAPEQLIHEFDVTTTQSILPLSLYVFALALGPVIGGPLSETIGRYYIFMIGVLIGALFAIGCGTVQTFAGLCILRFLSGLFFAPTLAISGGTLNEIYKPEHRGIPSTFFITTPLLGPGFGYKCADCHPRSPVIGGFVTHRKGWRWTQWTIIFFSIFSLLLGLLFGRETFHPILKKRKAKRLGQPIPPPPPLRMRLKLFMTVALFRPLFMLAIEPITTLFCLYSALEFATLFSFFAAIPYVFQEVYQFSMEQVGLVFISIIIGCVLGAITLILCNKYFYLPQVAKYPPHQVPPEHRLYAAMIGSIGLPLGLFWFGWTSKSDISWASPAVAIIPFTWGNLCLFTGSLQYLIDTYQGITIASAVSANSLARYILSGAFPLFTTQMYRNLGIGWASSLLGFFAVALLPVPWIFFKFGKLIRSKSRYEASKF</sequence>
<dbReference type="PANTHER" id="PTHR23502">
    <property type="entry name" value="MAJOR FACILITATOR SUPERFAMILY"/>
    <property type="match status" value="1"/>
</dbReference>
<feature type="transmembrane region" description="Helical" evidence="9">
    <location>
        <begin position="390"/>
        <end position="408"/>
    </location>
</feature>
<evidence type="ECO:0000256" key="3">
    <source>
        <dbReference type="ARBA" id="ARBA00008335"/>
    </source>
</evidence>
<evidence type="ECO:0000256" key="4">
    <source>
        <dbReference type="ARBA" id="ARBA00022475"/>
    </source>
</evidence>
<dbReference type="PANTHER" id="PTHR23502:SF38">
    <property type="entry name" value="POLYAMINE TRANSPORTER 4"/>
    <property type="match status" value="1"/>
</dbReference>
<comment type="subcellular location">
    <subcellularLocation>
        <location evidence="2">Cell membrane</location>
    </subcellularLocation>
    <subcellularLocation>
        <location evidence="1">Membrane</location>
        <topology evidence="1">Multi-pass membrane protein</topology>
    </subcellularLocation>
</comment>
<dbReference type="SUPFAM" id="SSF103473">
    <property type="entry name" value="MFS general substrate transporter"/>
    <property type="match status" value="1"/>
</dbReference>
<dbReference type="InterPro" id="IPR020846">
    <property type="entry name" value="MFS_dom"/>
</dbReference>
<dbReference type="InterPro" id="IPR036259">
    <property type="entry name" value="MFS_trans_sf"/>
</dbReference>
<feature type="transmembrane region" description="Helical" evidence="9">
    <location>
        <begin position="346"/>
        <end position="370"/>
    </location>
</feature>
<dbReference type="EMBL" id="JOKZ01000235">
    <property type="protein sequence ID" value="KKP00710.1"/>
    <property type="molecule type" value="Genomic_DNA"/>
</dbReference>
<dbReference type="InterPro" id="IPR011701">
    <property type="entry name" value="MFS"/>
</dbReference>
<evidence type="ECO:0000256" key="7">
    <source>
        <dbReference type="ARBA" id="ARBA00023136"/>
    </source>
</evidence>
<gene>
    <name evidence="11" type="ORF">THAR02_07197</name>
</gene>
<keyword evidence="7 9" id="KW-0472">Membrane</keyword>
<dbReference type="GO" id="GO:0000297">
    <property type="term" value="F:spermine transmembrane transporter activity"/>
    <property type="evidence" value="ECO:0007669"/>
    <property type="project" value="TreeGrafter"/>
</dbReference>
<dbReference type="OMA" id="GNICIFI"/>
<evidence type="ECO:0000256" key="8">
    <source>
        <dbReference type="SAM" id="MobiDB-lite"/>
    </source>
</evidence>
<comment type="similarity">
    <text evidence="3">Belongs to the major facilitator superfamily.</text>
</comment>
<evidence type="ECO:0000256" key="5">
    <source>
        <dbReference type="ARBA" id="ARBA00022692"/>
    </source>
</evidence>
<organism evidence="11 12">
    <name type="scientific">Trichoderma harzianum</name>
    <name type="common">Hypocrea lixii</name>
    <dbReference type="NCBI Taxonomy" id="5544"/>
    <lineage>
        <taxon>Eukaryota</taxon>
        <taxon>Fungi</taxon>
        <taxon>Dikarya</taxon>
        <taxon>Ascomycota</taxon>
        <taxon>Pezizomycotina</taxon>
        <taxon>Sordariomycetes</taxon>
        <taxon>Hypocreomycetidae</taxon>
        <taxon>Hypocreales</taxon>
        <taxon>Hypocreaceae</taxon>
        <taxon>Trichoderma</taxon>
    </lineage>
</organism>
<feature type="transmembrane region" description="Helical" evidence="9">
    <location>
        <begin position="420"/>
        <end position="442"/>
    </location>
</feature>
<dbReference type="Proteomes" id="UP000034112">
    <property type="component" value="Unassembled WGS sequence"/>
</dbReference>
<dbReference type="GO" id="GO:0015606">
    <property type="term" value="F:spermidine transmembrane transporter activity"/>
    <property type="evidence" value="ECO:0007669"/>
    <property type="project" value="TreeGrafter"/>
</dbReference>
<feature type="domain" description="Major facilitator superfamily (MFS) profile" evidence="10">
    <location>
        <begin position="74"/>
        <end position="520"/>
    </location>
</feature>
<keyword evidence="6 9" id="KW-1133">Transmembrane helix</keyword>
<dbReference type="PROSITE" id="PS50850">
    <property type="entry name" value="MFS"/>
    <property type="match status" value="1"/>
</dbReference>
<feature type="transmembrane region" description="Helical" evidence="9">
    <location>
        <begin position="238"/>
        <end position="258"/>
    </location>
</feature>
<feature type="transmembrane region" description="Helical" evidence="9">
    <location>
        <begin position="72"/>
        <end position="93"/>
    </location>
</feature>
<dbReference type="OrthoDB" id="3936150at2759"/>
<evidence type="ECO:0000256" key="9">
    <source>
        <dbReference type="SAM" id="Phobius"/>
    </source>
</evidence>
<feature type="transmembrane region" description="Helical" evidence="9">
    <location>
        <begin position="114"/>
        <end position="132"/>
    </location>
</feature>
<dbReference type="Pfam" id="PF07690">
    <property type="entry name" value="MFS_1"/>
    <property type="match status" value="1"/>
</dbReference>
<feature type="compositionally biased region" description="Basic and acidic residues" evidence="8">
    <location>
        <begin position="32"/>
        <end position="41"/>
    </location>
</feature>
<feature type="transmembrane region" description="Helical" evidence="9">
    <location>
        <begin position="138"/>
        <end position="158"/>
    </location>
</feature>
<feature type="transmembrane region" description="Helical" evidence="9">
    <location>
        <begin position="481"/>
        <end position="503"/>
    </location>
</feature>
<feature type="region of interest" description="Disordered" evidence="8">
    <location>
        <begin position="1"/>
        <end position="61"/>
    </location>
</feature>
<evidence type="ECO:0000256" key="1">
    <source>
        <dbReference type="ARBA" id="ARBA00004141"/>
    </source>
</evidence>
<proteinExistence type="inferred from homology"/>
<dbReference type="GO" id="GO:0005886">
    <property type="term" value="C:plasma membrane"/>
    <property type="evidence" value="ECO:0007669"/>
    <property type="project" value="UniProtKB-SubCell"/>
</dbReference>
<reference evidence="12" key="1">
    <citation type="journal article" date="2015" name="Genome Announc.">
        <title>Draft whole-genome sequence of the biocontrol agent Trichoderma harzianum T6776.</title>
        <authorList>
            <person name="Baroncelli R."/>
            <person name="Piaggeschi G."/>
            <person name="Fiorini L."/>
            <person name="Bertolini E."/>
            <person name="Zapparata A."/>
            <person name="Pe M.E."/>
            <person name="Sarrocco S."/>
            <person name="Vannacci G."/>
        </authorList>
    </citation>
    <scope>NUCLEOTIDE SEQUENCE [LARGE SCALE GENOMIC DNA]</scope>
    <source>
        <strain evidence="12">T6776</strain>
    </source>
</reference>
<evidence type="ECO:0000313" key="11">
    <source>
        <dbReference type="EMBL" id="KKP00710.1"/>
    </source>
</evidence>
<dbReference type="CDD" id="cd17323">
    <property type="entry name" value="MFS_Tpo1_MDR_like"/>
    <property type="match status" value="1"/>
</dbReference>
<dbReference type="FunFam" id="1.20.1250.20:FF:000082">
    <property type="entry name" value="MFS multidrug transporter, putative"/>
    <property type="match status" value="1"/>
</dbReference>
<comment type="caution">
    <text evidence="11">The sequence shown here is derived from an EMBL/GenBank/DDBJ whole genome shotgun (WGS) entry which is preliminary data.</text>
</comment>
<name>A0A0F9X851_TRIHA</name>